<comment type="caution">
    <text evidence="1">The sequence shown here is derived from an EMBL/GenBank/DDBJ whole genome shotgun (WGS) entry which is preliminary data.</text>
</comment>
<gene>
    <name evidence="1" type="ORF">NIES30_06930</name>
</gene>
<evidence type="ECO:0008006" key="3">
    <source>
        <dbReference type="Google" id="ProtNLM"/>
    </source>
</evidence>
<dbReference type="OrthoDB" id="9809003at2"/>
<accession>A0A1U7J8I4</accession>
<dbReference type="AlphaFoldDB" id="A0A1U7J8I4"/>
<proteinExistence type="predicted"/>
<sequence>MLFQTGDTVEVIVLKQHSDSQQALSAHDPIAADQDYLRGIKAQMSEWVSAEDEAAYYDL</sequence>
<name>A0A1U7J8I4_9CYAN</name>
<dbReference type="RefSeq" id="WP_073607675.1">
    <property type="nucleotide sequence ID" value="NZ_MRCG01000003.1"/>
</dbReference>
<dbReference type="Proteomes" id="UP000185557">
    <property type="component" value="Unassembled WGS sequence"/>
</dbReference>
<evidence type="ECO:0000313" key="2">
    <source>
        <dbReference type="Proteomes" id="UP000185557"/>
    </source>
</evidence>
<protein>
    <recommendedName>
        <fullName evidence="3">AbrB family transcriptional regulator</fullName>
    </recommendedName>
</protein>
<keyword evidence="2" id="KW-1185">Reference proteome</keyword>
<organism evidence="1 2">
    <name type="scientific">Phormidium tenue NIES-30</name>
    <dbReference type="NCBI Taxonomy" id="549789"/>
    <lineage>
        <taxon>Bacteria</taxon>
        <taxon>Bacillati</taxon>
        <taxon>Cyanobacteriota</taxon>
        <taxon>Cyanophyceae</taxon>
        <taxon>Oscillatoriophycideae</taxon>
        <taxon>Oscillatoriales</taxon>
        <taxon>Oscillatoriaceae</taxon>
        <taxon>Phormidium</taxon>
    </lineage>
</organism>
<evidence type="ECO:0000313" key="1">
    <source>
        <dbReference type="EMBL" id="OKH49567.1"/>
    </source>
</evidence>
<reference evidence="1 2" key="1">
    <citation type="submission" date="2016-11" db="EMBL/GenBank/DDBJ databases">
        <title>Draft Genome Sequences of Nine Cyanobacterial Strains from Diverse Habitats.</title>
        <authorList>
            <person name="Zhu T."/>
            <person name="Hou S."/>
            <person name="Lu X."/>
            <person name="Hess W.R."/>
        </authorList>
    </citation>
    <scope>NUCLEOTIDE SEQUENCE [LARGE SCALE GENOMIC DNA]</scope>
    <source>
        <strain evidence="1 2">NIES-30</strain>
    </source>
</reference>
<dbReference type="EMBL" id="MRCG01000003">
    <property type="protein sequence ID" value="OKH49567.1"/>
    <property type="molecule type" value="Genomic_DNA"/>
</dbReference>